<dbReference type="Gene3D" id="3.90.25.10">
    <property type="entry name" value="UDP-galactose 4-epimerase, domain 1"/>
    <property type="match status" value="1"/>
</dbReference>
<sequence length="324" mass="36094">MRKIVITGGAGFIGSNLCDFFTAKGDQVVCLDNFSTGYRHNIAHLLSNPNFTLVEGDIRNLDVCKQALQGATHVLHQAALGSVPRSIIDPITTNEVNISGFLNMLVATRDAGIKRFVYAASSSTYGDLESLPKVEHQIGKPLSPYAITKYVNELYAENFSKLYGLETIGLRYFNVFGRKQDPNSVYAAVIPKFVQQLIHKQAPIINGDGTFSRDFTYIDNVLQMNELALSVKNEEALNTVYNTAYGENTSLNTMVTVLKELLVQFDPTIQEVEISYGPQRIGDIPHSLASIDKAKKLLNYNPHYSFVAGIKEAVQWYWENLKDK</sequence>
<dbReference type="EMBL" id="PQNY01000004">
    <property type="protein sequence ID" value="POS02369.1"/>
    <property type="molecule type" value="Genomic_DNA"/>
</dbReference>
<gene>
    <name evidence="3" type="ORF">Q361_10488</name>
</gene>
<dbReference type="InterPro" id="IPR036291">
    <property type="entry name" value="NAD(P)-bd_dom_sf"/>
</dbReference>
<comment type="caution">
    <text evidence="3">The sequence shown here is derived from an EMBL/GenBank/DDBJ whole genome shotgun (WGS) entry which is preliminary data.</text>
</comment>
<accession>A0A2S4N9J1</accession>
<reference evidence="3 4" key="1">
    <citation type="submission" date="2018-01" db="EMBL/GenBank/DDBJ databases">
        <title>Genomic Encyclopedia of Type Strains, Phase I: the one thousand microbial genomes (KMG-I) project.</title>
        <authorList>
            <person name="Goeker M."/>
        </authorList>
    </citation>
    <scope>NUCLEOTIDE SEQUENCE [LARGE SCALE GENOMIC DNA]</scope>
    <source>
        <strain evidence="3 4">DSM 17960</strain>
    </source>
</reference>
<proteinExistence type="inferred from homology"/>
<dbReference type="PANTHER" id="PTHR43000">
    <property type="entry name" value="DTDP-D-GLUCOSE 4,6-DEHYDRATASE-RELATED"/>
    <property type="match status" value="1"/>
</dbReference>
<evidence type="ECO:0000313" key="4">
    <source>
        <dbReference type="Proteomes" id="UP000237056"/>
    </source>
</evidence>
<dbReference type="RefSeq" id="WP_103725428.1">
    <property type="nucleotide sequence ID" value="NZ_PQNY01000004.1"/>
</dbReference>
<protein>
    <submittedName>
        <fullName evidence="3">UDP-N-acetylglucosamine 4-epimerase</fullName>
    </submittedName>
</protein>
<dbReference type="AlphaFoldDB" id="A0A2S4N9J1"/>
<comment type="similarity">
    <text evidence="1">Belongs to the NAD(P)-dependent epimerase/dehydratase family.</text>
</comment>
<dbReference type="InterPro" id="IPR001509">
    <property type="entry name" value="Epimerase_deHydtase"/>
</dbReference>
<dbReference type="Gene3D" id="3.40.50.720">
    <property type="entry name" value="NAD(P)-binding Rossmann-like Domain"/>
    <property type="match status" value="1"/>
</dbReference>
<dbReference type="CDD" id="cd05256">
    <property type="entry name" value="UDP_AE_SDR_e"/>
    <property type="match status" value="1"/>
</dbReference>
<organism evidence="3 4">
    <name type="scientific">Flavobacterium croceum DSM 17960</name>
    <dbReference type="NCBI Taxonomy" id="1121886"/>
    <lineage>
        <taxon>Bacteria</taxon>
        <taxon>Pseudomonadati</taxon>
        <taxon>Bacteroidota</taxon>
        <taxon>Flavobacteriia</taxon>
        <taxon>Flavobacteriales</taxon>
        <taxon>Flavobacteriaceae</taxon>
        <taxon>Flavobacterium</taxon>
    </lineage>
</organism>
<dbReference type="SUPFAM" id="SSF51735">
    <property type="entry name" value="NAD(P)-binding Rossmann-fold domains"/>
    <property type="match status" value="1"/>
</dbReference>
<name>A0A2S4N9J1_9FLAO</name>
<dbReference type="Proteomes" id="UP000237056">
    <property type="component" value="Unassembled WGS sequence"/>
</dbReference>
<dbReference type="OrthoDB" id="9801785at2"/>
<keyword evidence="4" id="KW-1185">Reference proteome</keyword>
<dbReference type="Pfam" id="PF01370">
    <property type="entry name" value="Epimerase"/>
    <property type="match status" value="1"/>
</dbReference>
<evidence type="ECO:0000259" key="2">
    <source>
        <dbReference type="Pfam" id="PF01370"/>
    </source>
</evidence>
<evidence type="ECO:0000313" key="3">
    <source>
        <dbReference type="EMBL" id="POS02369.1"/>
    </source>
</evidence>
<feature type="domain" description="NAD-dependent epimerase/dehydratase" evidence="2">
    <location>
        <begin position="4"/>
        <end position="242"/>
    </location>
</feature>
<evidence type="ECO:0000256" key="1">
    <source>
        <dbReference type="ARBA" id="ARBA00007637"/>
    </source>
</evidence>